<dbReference type="Gene3D" id="3.40.50.620">
    <property type="entry name" value="HUPs"/>
    <property type="match status" value="1"/>
</dbReference>
<dbReference type="InterPro" id="IPR008925">
    <property type="entry name" value="aa_tRNA-synth_I_cd-bd_sf"/>
</dbReference>
<dbReference type="AlphaFoldDB" id="A0A3N4I6F6"/>
<dbReference type="InterPro" id="IPR033910">
    <property type="entry name" value="GluRS_core"/>
</dbReference>
<dbReference type="EC" id="6.1.1.17" evidence="3"/>
<dbReference type="EMBL" id="ML119695">
    <property type="protein sequence ID" value="RPA79751.1"/>
    <property type="molecule type" value="Genomic_DNA"/>
</dbReference>
<evidence type="ECO:0000256" key="7">
    <source>
        <dbReference type="ARBA" id="ARBA00022917"/>
    </source>
</evidence>
<gene>
    <name evidence="14" type="ORF">BJ508DRAFT_377481</name>
</gene>
<dbReference type="OrthoDB" id="428822at2759"/>
<feature type="domain" description="Aminoacyl-tRNA synthetase class I anticodon-binding" evidence="13">
    <location>
        <begin position="423"/>
        <end position="543"/>
    </location>
</feature>
<reference evidence="14 15" key="1">
    <citation type="journal article" date="2018" name="Nat. Ecol. Evol.">
        <title>Pezizomycetes genomes reveal the molecular basis of ectomycorrhizal truffle lifestyle.</title>
        <authorList>
            <person name="Murat C."/>
            <person name="Payen T."/>
            <person name="Noel B."/>
            <person name="Kuo A."/>
            <person name="Morin E."/>
            <person name="Chen J."/>
            <person name="Kohler A."/>
            <person name="Krizsan K."/>
            <person name="Balestrini R."/>
            <person name="Da Silva C."/>
            <person name="Montanini B."/>
            <person name="Hainaut M."/>
            <person name="Levati E."/>
            <person name="Barry K.W."/>
            <person name="Belfiori B."/>
            <person name="Cichocki N."/>
            <person name="Clum A."/>
            <person name="Dockter R.B."/>
            <person name="Fauchery L."/>
            <person name="Guy J."/>
            <person name="Iotti M."/>
            <person name="Le Tacon F."/>
            <person name="Lindquist E.A."/>
            <person name="Lipzen A."/>
            <person name="Malagnac F."/>
            <person name="Mello A."/>
            <person name="Molinier V."/>
            <person name="Miyauchi S."/>
            <person name="Poulain J."/>
            <person name="Riccioni C."/>
            <person name="Rubini A."/>
            <person name="Sitrit Y."/>
            <person name="Splivallo R."/>
            <person name="Traeger S."/>
            <person name="Wang M."/>
            <person name="Zifcakova L."/>
            <person name="Wipf D."/>
            <person name="Zambonelli A."/>
            <person name="Paolocci F."/>
            <person name="Nowrousian M."/>
            <person name="Ottonello S."/>
            <person name="Baldrian P."/>
            <person name="Spatafora J.W."/>
            <person name="Henrissat B."/>
            <person name="Nagy L.G."/>
            <person name="Aury J.M."/>
            <person name="Wincker P."/>
            <person name="Grigoriev I.V."/>
            <person name="Bonfante P."/>
            <person name="Martin F.M."/>
        </authorList>
    </citation>
    <scope>NUCLEOTIDE SEQUENCE [LARGE SCALE GENOMIC DNA]</scope>
    <source>
        <strain evidence="14 15">RN42</strain>
    </source>
</reference>
<evidence type="ECO:0000256" key="3">
    <source>
        <dbReference type="ARBA" id="ARBA00012835"/>
    </source>
</evidence>
<dbReference type="Pfam" id="PF00749">
    <property type="entry name" value="tRNA-synt_1c"/>
    <property type="match status" value="1"/>
</dbReference>
<dbReference type="GO" id="GO:0004818">
    <property type="term" value="F:glutamate-tRNA ligase activity"/>
    <property type="evidence" value="ECO:0007669"/>
    <property type="project" value="UniProtKB-EC"/>
</dbReference>
<feature type="domain" description="Glutamyl/glutaminyl-tRNA synthetase class Ib catalytic" evidence="12">
    <location>
        <begin position="39"/>
        <end position="359"/>
    </location>
</feature>
<dbReference type="GO" id="GO:0000049">
    <property type="term" value="F:tRNA binding"/>
    <property type="evidence" value="ECO:0007669"/>
    <property type="project" value="InterPro"/>
</dbReference>
<evidence type="ECO:0000256" key="1">
    <source>
        <dbReference type="ARBA" id="ARBA00004173"/>
    </source>
</evidence>
<dbReference type="Gene3D" id="1.10.10.350">
    <property type="match status" value="1"/>
</dbReference>
<dbReference type="CDD" id="cd00808">
    <property type="entry name" value="GluRS_core"/>
    <property type="match status" value="1"/>
</dbReference>
<proteinExistence type="inferred from homology"/>
<dbReference type="PRINTS" id="PR00987">
    <property type="entry name" value="TRNASYNTHGLU"/>
</dbReference>
<organism evidence="14 15">
    <name type="scientific">Ascobolus immersus RN42</name>
    <dbReference type="NCBI Taxonomy" id="1160509"/>
    <lineage>
        <taxon>Eukaryota</taxon>
        <taxon>Fungi</taxon>
        <taxon>Dikarya</taxon>
        <taxon>Ascomycota</taxon>
        <taxon>Pezizomycotina</taxon>
        <taxon>Pezizomycetes</taxon>
        <taxon>Pezizales</taxon>
        <taxon>Ascobolaceae</taxon>
        <taxon>Ascobolus</taxon>
    </lineage>
</organism>
<dbReference type="PANTHER" id="PTHR43311">
    <property type="entry name" value="GLUTAMATE--TRNA LIGASE"/>
    <property type="match status" value="1"/>
</dbReference>
<dbReference type="GO" id="GO:0005739">
    <property type="term" value="C:mitochondrion"/>
    <property type="evidence" value="ECO:0007669"/>
    <property type="project" value="UniProtKB-SubCell"/>
</dbReference>
<evidence type="ECO:0000256" key="8">
    <source>
        <dbReference type="ARBA" id="ARBA00023146"/>
    </source>
</evidence>
<evidence type="ECO:0000256" key="4">
    <source>
        <dbReference type="ARBA" id="ARBA00022598"/>
    </source>
</evidence>
<dbReference type="STRING" id="1160509.A0A3N4I6F6"/>
<evidence type="ECO:0000256" key="5">
    <source>
        <dbReference type="ARBA" id="ARBA00022741"/>
    </source>
</evidence>
<evidence type="ECO:0000256" key="11">
    <source>
        <dbReference type="RuleBase" id="RU363037"/>
    </source>
</evidence>
<dbReference type="SUPFAM" id="SSF52374">
    <property type="entry name" value="Nucleotidylyl transferase"/>
    <property type="match status" value="1"/>
</dbReference>
<dbReference type="InterPro" id="IPR000924">
    <property type="entry name" value="Glu/Gln-tRNA-synth"/>
</dbReference>
<evidence type="ECO:0000259" key="12">
    <source>
        <dbReference type="Pfam" id="PF00749"/>
    </source>
</evidence>
<keyword evidence="8 11" id="KW-0030">Aminoacyl-tRNA synthetase</keyword>
<keyword evidence="6 11" id="KW-0067">ATP-binding</keyword>
<comment type="similarity">
    <text evidence="2">Belongs to the class-I aminoacyl-tRNA synthetase family. Glutamate--tRNA ligase type 1 subfamily.</text>
</comment>
<accession>A0A3N4I6F6</accession>
<dbReference type="PANTHER" id="PTHR43311:SF2">
    <property type="entry name" value="GLUTAMATE--TRNA LIGASE, MITOCHONDRIAL-RELATED"/>
    <property type="match status" value="1"/>
</dbReference>
<sequence>MLRRSLLSGPLRSQVGASRPLSHPIYRHCSSHATPTAPRTRFAPSPTGHLHLGSLRTALYNYLYAKQTGGQFILRLEDTDKKRTVEGAEQGIYEILRWAGIEWDEGPDVGGPYGPYRQSDRSDIHREHVNKLIESGHAYRCFCSPARLKTMGLRRSKLALPTDYDRACAKLSKAESDERAHKGEGHVVRLKMPDDPPPFHDLVHGPIKHGSNAPRHSAGAYEDPILLKSDGLPTYHLANVVDDHHMAITHVMRATEWLPSTPKHITLYNAFGWTPPTFAHVGLLQNKERKKLSKRDGDVNVGVYREKGYLPESLNNFVALLGWSHTEKSDVMGMQDLIRQFSMDRLTAGNTIVDFGKLDYLQRHHVEARAKSGTAEDIIRLAQREIANLYGTQTAPEGPVASRKIDEEFTRRLFEVNAHNYITAPRFASSVGYFFQPPSYVDATADKAFKRLSKTLAEHPEDVGECKAEALRFLSSIPESEWTPERLKGMLSEETHGWKGQERQVLYMKFLRWALAGGANGPPIHETVWLIGKERSVYRVQTAPLKQTERDVLVRKSWEGDVETCRAVAVELLETVEWTEEGVRGVVAKEWKRRRMQVIFEKFLRWAVVNGDAEAELVGKMVELGREQAVERIKGAITTEAQREFLAERVFGRGGIAKAGGEVVEEK</sequence>
<dbReference type="InterPro" id="IPR049940">
    <property type="entry name" value="GluQ/Sye"/>
</dbReference>
<evidence type="ECO:0000313" key="14">
    <source>
        <dbReference type="EMBL" id="RPA79751.1"/>
    </source>
</evidence>
<dbReference type="NCBIfam" id="TIGR00464">
    <property type="entry name" value="gltX_bact"/>
    <property type="match status" value="1"/>
</dbReference>
<dbReference type="InterPro" id="IPR045462">
    <property type="entry name" value="aa-tRNA-synth_I_cd-bd"/>
</dbReference>
<dbReference type="GO" id="GO:0008270">
    <property type="term" value="F:zinc ion binding"/>
    <property type="evidence" value="ECO:0007669"/>
    <property type="project" value="InterPro"/>
</dbReference>
<keyword evidence="7 11" id="KW-0648">Protein biosynthesis</keyword>
<dbReference type="InterPro" id="IPR014729">
    <property type="entry name" value="Rossmann-like_a/b/a_fold"/>
</dbReference>
<name>A0A3N4I6F6_ASCIM</name>
<evidence type="ECO:0000313" key="15">
    <source>
        <dbReference type="Proteomes" id="UP000275078"/>
    </source>
</evidence>
<dbReference type="InterPro" id="IPR004527">
    <property type="entry name" value="Glu-tRNA-ligase_bac/mito"/>
</dbReference>
<evidence type="ECO:0000256" key="9">
    <source>
        <dbReference type="ARBA" id="ARBA00030865"/>
    </source>
</evidence>
<comment type="subcellular location">
    <subcellularLocation>
        <location evidence="1">Mitochondrion</location>
    </subcellularLocation>
</comment>
<dbReference type="SUPFAM" id="SSF48163">
    <property type="entry name" value="An anticodon-binding domain of class I aminoacyl-tRNA synthetases"/>
    <property type="match status" value="1"/>
</dbReference>
<evidence type="ECO:0000259" key="13">
    <source>
        <dbReference type="Pfam" id="PF19269"/>
    </source>
</evidence>
<dbReference type="InterPro" id="IPR020751">
    <property type="entry name" value="aa-tRNA-synth_I_codon-bd_sub2"/>
</dbReference>
<dbReference type="InterPro" id="IPR020058">
    <property type="entry name" value="Glu/Gln-tRNA-synth_Ib_cat-dom"/>
</dbReference>
<dbReference type="GO" id="GO:0006424">
    <property type="term" value="P:glutamyl-tRNA aminoacylation"/>
    <property type="evidence" value="ECO:0007669"/>
    <property type="project" value="InterPro"/>
</dbReference>
<dbReference type="HAMAP" id="MF_00022">
    <property type="entry name" value="Glu_tRNA_synth_type1"/>
    <property type="match status" value="1"/>
</dbReference>
<keyword evidence="4 11" id="KW-0436">Ligase</keyword>
<dbReference type="FunFam" id="3.40.50.620:FF:000045">
    <property type="entry name" value="Glutamate--tRNA ligase, mitochondrial"/>
    <property type="match status" value="1"/>
</dbReference>
<keyword evidence="15" id="KW-1185">Reference proteome</keyword>
<dbReference type="Pfam" id="PF19269">
    <property type="entry name" value="Anticodon_2"/>
    <property type="match status" value="1"/>
</dbReference>
<evidence type="ECO:0000256" key="10">
    <source>
        <dbReference type="ARBA" id="ARBA00072917"/>
    </source>
</evidence>
<dbReference type="Proteomes" id="UP000275078">
    <property type="component" value="Unassembled WGS sequence"/>
</dbReference>
<dbReference type="GO" id="GO:0005524">
    <property type="term" value="F:ATP binding"/>
    <property type="evidence" value="ECO:0007669"/>
    <property type="project" value="UniProtKB-KW"/>
</dbReference>
<protein>
    <recommendedName>
        <fullName evidence="10">Glutamate--tRNA ligase, mitochondrial</fullName>
        <ecNumber evidence="3">6.1.1.17</ecNumber>
    </recommendedName>
    <alternativeName>
        <fullName evidence="9">Glutamyl-tRNA synthetase</fullName>
    </alternativeName>
</protein>
<evidence type="ECO:0000256" key="6">
    <source>
        <dbReference type="ARBA" id="ARBA00022840"/>
    </source>
</evidence>
<evidence type="ECO:0000256" key="2">
    <source>
        <dbReference type="ARBA" id="ARBA00007894"/>
    </source>
</evidence>
<keyword evidence="5 11" id="KW-0547">Nucleotide-binding</keyword>